<reference evidence="1" key="1">
    <citation type="submission" date="2021-02" db="EMBL/GenBank/DDBJ databases">
        <title>Genomic Encyclopedia of Type Strains, Phase IV (KMG-V): Genome sequencing to study the core and pangenomes of soil and plant-associated prokaryotes.</title>
        <authorList>
            <person name="Whitman W."/>
        </authorList>
    </citation>
    <scope>NUCLEOTIDE SEQUENCE</scope>
    <source>
        <strain evidence="1">USDA 406</strain>
    </source>
</reference>
<name>A0A8I2C4I0_BRAEL</name>
<dbReference type="GeneID" id="92954760"/>
<dbReference type="AlphaFoldDB" id="A0A8I2C4I0"/>
<organism evidence="1 2">
    <name type="scientific">Bradyrhizobium elkanii</name>
    <dbReference type="NCBI Taxonomy" id="29448"/>
    <lineage>
        <taxon>Bacteria</taxon>
        <taxon>Pseudomonadati</taxon>
        <taxon>Pseudomonadota</taxon>
        <taxon>Alphaproteobacteria</taxon>
        <taxon>Hyphomicrobiales</taxon>
        <taxon>Nitrobacteraceae</taxon>
        <taxon>Bradyrhizobium</taxon>
    </lineage>
</organism>
<comment type="caution">
    <text evidence="1">The sequence shown here is derived from an EMBL/GenBank/DDBJ whole genome shotgun (WGS) entry which is preliminary data.</text>
</comment>
<dbReference type="EMBL" id="JAFICZ010000001">
    <property type="protein sequence ID" value="MBP1297590.1"/>
    <property type="molecule type" value="Genomic_DNA"/>
</dbReference>
<evidence type="ECO:0000313" key="1">
    <source>
        <dbReference type="EMBL" id="MBP1297590.1"/>
    </source>
</evidence>
<protein>
    <submittedName>
        <fullName evidence="1">Uncharacterized protein</fullName>
    </submittedName>
</protein>
<dbReference type="Proteomes" id="UP000673383">
    <property type="component" value="Unassembled WGS sequence"/>
</dbReference>
<sequence length="54" mass="5556">MRAFMISIAAAIVIAAVAILPARNVAGDSGASIQLQDKVRFPHIEAGHNLGGTD</sequence>
<proteinExistence type="predicted"/>
<dbReference type="RefSeq" id="WP_157183455.1">
    <property type="nucleotide sequence ID" value="NZ_BJNL01000010.1"/>
</dbReference>
<evidence type="ECO:0000313" key="2">
    <source>
        <dbReference type="Proteomes" id="UP000673383"/>
    </source>
</evidence>
<gene>
    <name evidence="1" type="ORF">JOH49_007343</name>
</gene>
<accession>A0A8I2C4I0</accession>